<dbReference type="InterPro" id="IPR001482">
    <property type="entry name" value="T2SS/T4SS_dom"/>
</dbReference>
<dbReference type="Gene3D" id="3.40.50.300">
    <property type="entry name" value="P-loop containing nucleotide triphosphate hydrolases"/>
    <property type="match status" value="1"/>
</dbReference>
<evidence type="ECO:0000256" key="1">
    <source>
        <dbReference type="ARBA" id="ARBA00006611"/>
    </source>
</evidence>
<dbReference type="InterPro" id="IPR037257">
    <property type="entry name" value="T2SS_E_N_sf"/>
</dbReference>
<dbReference type="GO" id="GO:0016887">
    <property type="term" value="F:ATP hydrolysis activity"/>
    <property type="evidence" value="ECO:0007669"/>
    <property type="project" value="TreeGrafter"/>
</dbReference>
<evidence type="ECO:0000256" key="2">
    <source>
        <dbReference type="ARBA" id="ARBA00022741"/>
    </source>
</evidence>
<protein>
    <recommendedName>
        <fullName evidence="4">Bacterial type II secretion system protein E domain-containing protein</fullName>
    </recommendedName>
</protein>
<comment type="similarity">
    <text evidence="1">Belongs to the GSP E family.</text>
</comment>
<dbReference type="Pfam" id="PF05157">
    <property type="entry name" value="MshEN"/>
    <property type="match status" value="1"/>
</dbReference>
<organism evidence="5 6">
    <name type="scientific">Candidatus Terrybacteria bacterium CG10_big_fil_rev_8_21_14_0_10_41_10</name>
    <dbReference type="NCBI Taxonomy" id="1975026"/>
    <lineage>
        <taxon>Bacteria</taxon>
        <taxon>Candidatus Terryibacteriota</taxon>
    </lineage>
</organism>
<dbReference type="PANTHER" id="PTHR30258">
    <property type="entry name" value="TYPE II SECRETION SYSTEM PROTEIN GSPE-RELATED"/>
    <property type="match status" value="1"/>
</dbReference>
<dbReference type="GO" id="GO:0005524">
    <property type="term" value="F:ATP binding"/>
    <property type="evidence" value="ECO:0007669"/>
    <property type="project" value="UniProtKB-KW"/>
</dbReference>
<dbReference type="AlphaFoldDB" id="A0A2M8LAD8"/>
<dbReference type="Pfam" id="PF00437">
    <property type="entry name" value="T2SSE"/>
    <property type="match status" value="1"/>
</dbReference>
<evidence type="ECO:0000259" key="4">
    <source>
        <dbReference type="PROSITE" id="PS00662"/>
    </source>
</evidence>
<proteinExistence type="inferred from homology"/>
<name>A0A2M8LAD8_9BACT</name>
<sequence length="557" mass="62339">MVFFKDKEREEQVDEIRKKEAEDLAMILSQRYSLPYLDLSRMTVEIDAIKIVPEKDALEGKLVVFQKTGKKLQVAIESPNPEKTKFIIENLRKQGYALSLYIVSEESLKRAWKLYKEVPEYVETTAGIIEVSQDKLEKFIQETNTIEELQGLFASVADASSSNRKISEILEIILAGAISFDASDIHLEPQEEKVRLRFRLDGVLHDIYEIEYKIYNLLLSRVKLISGLKLNVKDGPQDGRFSIKTHNTDVEVRASVIPGAYGESIVLRVLNPKSIAVDFSQLGMEEKLQRIVAGELEKPNGMILTTGPTGSGKTTTLYAFLSKVKTSSSKIVTLEDPIEYHLKGIVQTQIKKSAHYDFADGLRSILRQDPDIIMVGEIRDFETADTALNAALTGHLVLSTLHTNHAAGTIPRLIDLGVNPNIIAPAINIAMAQRLVRKLCNDCKTKHTPNEEEITKIEKVLNSIPPNREKPAKEKIMIWKPTGCNKCNGIGYKGRIGIYEAILIEDKMEKLILNSPSETAILEGAKEQDILNMSQDGIMKVLSGITSLEELERVISI</sequence>
<dbReference type="PANTHER" id="PTHR30258:SF1">
    <property type="entry name" value="PROTEIN TRANSPORT PROTEIN HOFB HOMOLOG"/>
    <property type="match status" value="1"/>
</dbReference>
<dbReference type="InterPro" id="IPR027417">
    <property type="entry name" value="P-loop_NTPase"/>
</dbReference>
<dbReference type="SUPFAM" id="SSF52540">
    <property type="entry name" value="P-loop containing nucleoside triphosphate hydrolases"/>
    <property type="match status" value="1"/>
</dbReference>
<evidence type="ECO:0000256" key="3">
    <source>
        <dbReference type="ARBA" id="ARBA00022840"/>
    </source>
</evidence>
<dbReference type="Proteomes" id="UP000230959">
    <property type="component" value="Unassembled WGS sequence"/>
</dbReference>
<feature type="domain" description="Bacterial type II secretion system protein E" evidence="4">
    <location>
        <begin position="366"/>
        <end position="380"/>
    </location>
</feature>
<dbReference type="PROSITE" id="PS00662">
    <property type="entry name" value="T2SP_E"/>
    <property type="match status" value="1"/>
</dbReference>
<keyword evidence="3" id="KW-0067">ATP-binding</keyword>
<dbReference type="Gene3D" id="3.30.450.90">
    <property type="match status" value="1"/>
</dbReference>
<gene>
    <name evidence="5" type="ORF">COV02_01995</name>
</gene>
<dbReference type="CDD" id="cd01129">
    <property type="entry name" value="PulE-GspE-like"/>
    <property type="match status" value="1"/>
</dbReference>
<reference evidence="6" key="1">
    <citation type="submission" date="2017-09" db="EMBL/GenBank/DDBJ databases">
        <title>Depth-based differentiation of microbial function through sediment-hosted aquifers and enrichment of novel symbionts in the deep terrestrial subsurface.</title>
        <authorList>
            <person name="Probst A.J."/>
            <person name="Ladd B."/>
            <person name="Jarett J.K."/>
            <person name="Geller-Mcgrath D.E."/>
            <person name="Sieber C.M.K."/>
            <person name="Emerson J.B."/>
            <person name="Anantharaman K."/>
            <person name="Thomas B.C."/>
            <person name="Malmstrom R."/>
            <person name="Stieglmeier M."/>
            <person name="Klingl A."/>
            <person name="Woyke T."/>
            <person name="Ryan C.M."/>
            <person name="Banfield J.F."/>
        </authorList>
    </citation>
    <scope>NUCLEOTIDE SEQUENCE [LARGE SCALE GENOMIC DNA]</scope>
</reference>
<keyword evidence="2" id="KW-0547">Nucleotide-binding</keyword>
<dbReference type="EMBL" id="PFER01000030">
    <property type="protein sequence ID" value="PJE73555.1"/>
    <property type="molecule type" value="Genomic_DNA"/>
</dbReference>
<accession>A0A2M8LAD8</accession>
<dbReference type="GO" id="GO:0005886">
    <property type="term" value="C:plasma membrane"/>
    <property type="evidence" value="ECO:0007669"/>
    <property type="project" value="TreeGrafter"/>
</dbReference>
<comment type="caution">
    <text evidence="5">The sequence shown here is derived from an EMBL/GenBank/DDBJ whole genome shotgun (WGS) entry which is preliminary data.</text>
</comment>
<dbReference type="SUPFAM" id="SSF160246">
    <property type="entry name" value="EspE N-terminal domain-like"/>
    <property type="match status" value="1"/>
</dbReference>
<dbReference type="InterPro" id="IPR007831">
    <property type="entry name" value="T2SS_GspE_N"/>
</dbReference>
<evidence type="ECO:0000313" key="5">
    <source>
        <dbReference type="EMBL" id="PJE73555.1"/>
    </source>
</evidence>
<evidence type="ECO:0000313" key="6">
    <source>
        <dbReference type="Proteomes" id="UP000230959"/>
    </source>
</evidence>